<feature type="transmembrane region" description="Helical" evidence="1">
    <location>
        <begin position="12"/>
        <end position="30"/>
    </location>
</feature>
<reference evidence="2" key="1">
    <citation type="submission" date="2023-08" db="EMBL/GenBank/DDBJ databases">
        <title>Emergence of clinically-relevant ST2 carbapenem-resistant Acinetobacter baumannii strains in hospital sewages in Zhejiang, East of China.</title>
        <authorList>
            <person name="Kaichao C."/>
            <person name="Zhang R."/>
        </authorList>
    </citation>
    <scope>NUCLEOTIDE SEQUENCE</scope>
    <source>
        <strain evidence="2">M-SY-60</strain>
    </source>
</reference>
<dbReference type="EMBL" id="JAVIDA010000002">
    <property type="protein sequence ID" value="MDQ9070231.1"/>
    <property type="molecule type" value="Genomic_DNA"/>
</dbReference>
<feature type="transmembrane region" description="Helical" evidence="1">
    <location>
        <begin position="73"/>
        <end position="96"/>
    </location>
</feature>
<dbReference type="RefSeq" id="WP_308955899.1">
    <property type="nucleotide sequence ID" value="NZ_JAVICY010000009.1"/>
</dbReference>
<comment type="caution">
    <text evidence="2">The sequence shown here is derived from an EMBL/GenBank/DDBJ whole genome shotgun (WGS) entry which is preliminary data.</text>
</comment>
<evidence type="ECO:0000313" key="3">
    <source>
        <dbReference type="Proteomes" id="UP001243195"/>
    </source>
</evidence>
<keyword evidence="1" id="KW-1133">Transmembrane helix</keyword>
<proteinExistence type="predicted"/>
<dbReference type="Pfam" id="PF16872">
    <property type="entry name" value="putAbiC"/>
    <property type="match status" value="1"/>
</dbReference>
<accession>A0AAW8JG04</accession>
<evidence type="ECO:0000256" key="1">
    <source>
        <dbReference type="SAM" id="Phobius"/>
    </source>
</evidence>
<dbReference type="InterPro" id="IPR031709">
    <property type="entry name" value="PutAbiC"/>
</dbReference>
<organism evidence="2 3">
    <name type="scientific">Acinetobacter gerneri</name>
    <dbReference type="NCBI Taxonomy" id="202952"/>
    <lineage>
        <taxon>Bacteria</taxon>
        <taxon>Pseudomonadati</taxon>
        <taxon>Pseudomonadota</taxon>
        <taxon>Gammaproteobacteria</taxon>
        <taxon>Moraxellales</taxon>
        <taxon>Moraxellaceae</taxon>
        <taxon>Acinetobacter</taxon>
    </lineage>
</organism>
<protein>
    <submittedName>
        <fullName evidence="2">Phage abortive infection protein</fullName>
    </submittedName>
</protein>
<gene>
    <name evidence="2" type="ORF">RFH51_01950</name>
</gene>
<dbReference type="Proteomes" id="UP001243195">
    <property type="component" value="Unassembled WGS sequence"/>
</dbReference>
<dbReference type="AlphaFoldDB" id="A0AAW8JG04"/>
<evidence type="ECO:0000313" key="2">
    <source>
        <dbReference type="EMBL" id="MDQ9070231.1"/>
    </source>
</evidence>
<keyword evidence="1" id="KW-0472">Membrane</keyword>
<keyword evidence="1" id="KW-0812">Transmembrane</keyword>
<sequence>MQTKFKLAICKLFLFSLMITLIISVWNFLYSPYIDKYFSFDNGRMELIEKVNKSESTTEESSKIGDWGTFGDFIGGTLNPIIGLISILLLFATWSLTAKTLNFTKKELENSNDLLKTQQFDAMFWGLIGNLENIEKSLYDKNEDGQVVLDLLYRNVFQNGIEKENIVQLKRNVILQNAELSKYFIYLYQILKNIDESLKSGSLEERFRLQKSYSNILRATLSTKVLQLLAINSCEEFDSYRGYLEKYNFFEHMPFYIVGFERALNVTLLFSLKSYSYDVYGNSKYYSEFVSKSNMNLIFENSEVNNLSSFLDIIFSKIDEKKICKVKVVDNPDYDYLEFYAKYDGELNIYEAKNRIIQFEEKGLFPKKNQILPKEKLDFVLTQIGVEFNLLDQTFIINPFDSQILFKKENPL</sequence>
<name>A0AAW8JG04_9GAMM</name>